<sequence>MRQITATIRENEGSPEIDIELIHNTDREWRWYENATGDETTEYGNTIGEALHAAILAWGLWSIKIECHDI</sequence>
<protein>
    <submittedName>
        <fullName evidence="1">Uncharacterized protein</fullName>
    </submittedName>
</protein>
<name>A0A6M3XT52_9ZZZZ</name>
<gene>
    <name evidence="1" type="ORF">TM448B02240_0015</name>
</gene>
<evidence type="ECO:0000313" key="1">
    <source>
        <dbReference type="EMBL" id="QJI01037.1"/>
    </source>
</evidence>
<organism evidence="1">
    <name type="scientific">viral metagenome</name>
    <dbReference type="NCBI Taxonomy" id="1070528"/>
    <lineage>
        <taxon>unclassified sequences</taxon>
        <taxon>metagenomes</taxon>
        <taxon>organismal metagenomes</taxon>
    </lineage>
</organism>
<reference evidence="1" key="1">
    <citation type="submission" date="2020-03" db="EMBL/GenBank/DDBJ databases">
        <title>The deep terrestrial virosphere.</title>
        <authorList>
            <person name="Holmfeldt K."/>
            <person name="Nilsson E."/>
            <person name="Simone D."/>
            <person name="Lopez-Fernandez M."/>
            <person name="Wu X."/>
            <person name="de Brujin I."/>
            <person name="Lundin D."/>
            <person name="Andersson A."/>
            <person name="Bertilsson S."/>
            <person name="Dopson M."/>
        </authorList>
    </citation>
    <scope>NUCLEOTIDE SEQUENCE</scope>
    <source>
        <strain evidence="1">TM448B02240</strain>
    </source>
</reference>
<proteinExistence type="predicted"/>
<accession>A0A6M3XT52</accession>
<dbReference type="EMBL" id="MT144893">
    <property type="protein sequence ID" value="QJI01037.1"/>
    <property type="molecule type" value="Genomic_DNA"/>
</dbReference>
<dbReference type="AlphaFoldDB" id="A0A6M3XT52"/>